<evidence type="ECO:0000256" key="1">
    <source>
        <dbReference type="SAM" id="MobiDB-lite"/>
    </source>
</evidence>
<dbReference type="AlphaFoldDB" id="A0A6A5ZQA5"/>
<sequence length="187" mass="20180">MLTHHLLLVFLPIAIEAGNLQITLWSTQDCLGDENALRPALNLELHLGCNKRGDVADQLELEALSSSDDTIPERGDEAALSAYYDGTMQAQSQTIVFFTSEDCDPSTEIVDAYVDNSCSYAFRALDGDQWQSYEMRDACYGGLAGCDLDDEPVDGALRPNATEPGDLEVERPSPSPSGSGLPCVNCA</sequence>
<protein>
    <submittedName>
        <fullName evidence="3">Uncharacterized protein</fullName>
    </submittedName>
</protein>
<accession>A0A6A5ZQA5</accession>
<organism evidence="3 4">
    <name type="scientific">Lophiotrema nucula</name>
    <dbReference type="NCBI Taxonomy" id="690887"/>
    <lineage>
        <taxon>Eukaryota</taxon>
        <taxon>Fungi</taxon>
        <taxon>Dikarya</taxon>
        <taxon>Ascomycota</taxon>
        <taxon>Pezizomycotina</taxon>
        <taxon>Dothideomycetes</taxon>
        <taxon>Pleosporomycetidae</taxon>
        <taxon>Pleosporales</taxon>
        <taxon>Lophiotremataceae</taxon>
        <taxon>Lophiotrema</taxon>
    </lineage>
</organism>
<keyword evidence="4" id="KW-1185">Reference proteome</keyword>
<reference evidence="3" key="1">
    <citation type="journal article" date="2020" name="Stud. Mycol.">
        <title>101 Dothideomycetes genomes: a test case for predicting lifestyles and emergence of pathogens.</title>
        <authorList>
            <person name="Haridas S."/>
            <person name="Albert R."/>
            <person name="Binder M."/>
            <person name="Bloem J."/>
            <person name="Labutti K."/>
            <person name="Salamov A."/>
            <person name="Andreopoulos B."/>
            <person name="Baker S."/>
            <person name="Barry K."/>
            <person name="Bills G."/>
            <person name="Bluhm B."/>
            <person name="Cannon C."/>
            <person name="Castanera R."/>
            <person name="Culley D."/>
            <person name="Daum C."/>
            <person name="Ezra D."/>
            <person name="Gonzalez J."/>
            <person name="Henrissat B."/>
            <person name="Kuo A."/>
            <person name="Liang C."/>
            <person name="Lipzen A."/>
            <person name="Lutzoni F."/>
            <person name="Magnuson J."/>
            <person name="Mondo S."/>
            <person name="Nolan M."/>
            <person name="Ohm R."/>
            <person name="Pangilinan J."/>
            <person name="Park H.-J."/>
            <person name="Ramirez L."/>
            <person name="Alfaro M."/>
            <person name="Sun H."/>
            <person name="Tritt A."/>
            <person name="Yoshinaga Y."/>
            <person name="Zwiers L.-H."/>
            <person name="Turgeon B."/>
            <person name="Goodwin S."/>
            <person name="Spatafora J."/>
            <person name="Crous P."/>
            <person name="Grigoriev I."/>
        </authorList>
    </citation>
    <scope>NUCLEOTIDE SEQUENCE</scope>
    <source>
        <strain evidence="3">CBS 627.86</strain>
    </source>
</reference>
<name>A0A6A5ZQA5_9PLEO</name>
<evidence type="ECO:0000256" key="2">
    <source>
        <dbReference type="SAM" id="SignalP"/>
    </source>
</evidence>
<evidence type="ECO:0000313" key="3">
    <source>
        <dbReference type="EMBL" id="KAF2121023.1"/>
    </source>
</evidence>
<evidence type="ECO:0000313" key="4">
    <source>
        <dbReference type="Proteomes" id="UP000799770"/>
    </source>
</evidence>
<proteinExistence type="predicted"/>
<feature type="chain" id="PRO_5025485524" evidence="2">
    <location>
        <begin position="18"/>
        <end position="187"/>
    </location>
</feature>
<feature type="region of interest" description="Disordered" evidence="1">
    <location>
        <begin position="157"/>
        <end position="181"/>
    </location>
</feature>
<dbReference type="EMBL" id="ML977313">
    <property type="protein sequence ID" value="KAF2121023.1"/>
    <property type="molecule type" value="Genomic_DNA"/>
</dbReference>
<feature type="signal peptide" evidence="2">
    <location>
        <begin position="1"/>
        <end position="17"/>
    </location>
</feature>
<keyword evidence="2" id="KW-0732">Signal</keyword>
<dbReference type="Proteomes" id="UP000799770">
    <property type="component" value="Unassembled WGS sequence"/>
</dbReference>
<dbReference type="OrthoDB" id="3795376at2759"/>
<gene>
    <name evidence="3" type="ORF">BDV96DRAFT_641661</name>
</gene>